<keyword evidence="4" id="KW-1185">Reference proteome</keyword>
<dbReference type="InterPro" id="IPR054505">
    <property type="entry name" value="Myb_DNA-bind_8"/>
</dbReference>
<sequence>MAKAPAEPAKPSPKSPDSKEKVPEKDTTWFLINCIMQTASGKLEKIDFEGVAQKLNIKTKVAA</sequence>
<name>A0A9X0B7C3_9EURO</name>
<evidence type="ECO:0000259" key="2">
    <source>
        <dbReference type="Pfam" id="PF22980"/>
    </source>
</evidence>
<protein>
    <recommendedName>
        <fullName evidence="2">Myb-like DNA-binding domain-containing protein</fullName>
    </recommendedName>
</protein>
<feature type="region of interest" description="Disordered" evidence="1">
    <location>
        <begin position="1"/>
        <end position="24"/>
    </location>
</feature>
<dbReference type="OrthoDB" id="5353914at2759"/>
<organism evidence="3 4">
    <name type="scientific">Penicillium cataractarum</name>
    <dbReference type="NCBI Taxonomy" id="2100454"/>
    <lineage>
        <taxon>Eukaryota</taxon>
        <taxon>Fungi</taxon>
        <taxon>Dikarya</taxon>
        <taxon>Ascomycota</taxon>
        <taxon>Pezizomycotina</taxon>
        <taxon>Eurotiomycetes</taxon>
        <taxon>Eurotiomycetidae</taxon>
        <taxon>Eurotiales</taxon>
        <taxon>Aspergillaceae</taxon>
        <taxon>Penicillium</taxon>
    </lineage>
</organism>
<proteinExistence type="predicted"/>
<evidence type="ECO:0000313" key="3">
    <source>
        <dbReference type="EMBL" id="KAJ5390889.1"/>
    </source>
</evidence>
<reference evidence="3" key="2">
    <citation type="journal article" date="2023" name="IMA Fungus">
        <title>Comparative genomic study of the Penicillium genus elucidates a diverse pangenome and 15 lateral gene transfer events.</title>
        <authorList>
            <person name="Petersen C."/>
            <person name="Sorensen T."/>
            <person name="Nielsen M.R."/>
            <person name="Sondergaard T.E."/>
            <person name="Sorensen J.L."/>
            <person name="Fitzpatrick D.A."/>
            <person name="Frisvad J.C."/>
            <person name="Nielsen K.L."/>
        </authorList>
    </citation>
    <scope>NUCLEOTIDE SEQUENCE</scope>
    <source>
        <strain evidence="3">IBT 29864</strain>
    </source>
</reference>
<dbReference type="EMBL" id="JAPZBS010000001">
    <property type="protein sequence ID" value="KAJ5390889.1"/>
    <property type="molecule type" value="Genomic_DNA"/>
</dbReference>
<feature type="domain" description="Myb-like DNA-binding" evidence="2">
    <location>
        <begin position="25"/>
        <end position="63"/>
    </location>
</feature>
<dbReference type="Proteomes" id="UP001147782">
    <property type="component" value="Unassembled WGS sequence"/>
</dbReference>
<dbReference type="AlphaFoldDB" id="A0A9X0B7C3"/>
<dbReference type="GeneID" id="81434065"/>
<comment type="caution">
    <text evidence="3">The sequence shown here is derived from an EMBL/GenBank/DDBJ whole genome shotgun (WGS) entry which is preliminary data.</text>
</comment>
<accession>A0A9X0B7C3</accession>
<dbReference type="Pfam" id="PF22980">
    <property type="entry name" value="Myb_DNA-bind_8"/>
    <property type="match status" value="1"/>
</dbReference>
<gene>
    <name evidence="3" type="ORF">N7496_001957</name>
</gene>
<reference evidence="3" key="1">
    <citation type="submission" date="2022-11" db="EMBL/GenBank/DDBJ databases">
        <authorList>
            <person name="Petersen C."/>
        </authorList>
    </citation>
    <scope>NUCLEOTIDE SEQUENCE</scope>
    <source>
        <strain evidence="3">IBT 29864</strain>
    </source>
</reference>
<evidence type="ECO:0000313" key="4">
    <source>
        <dbReference type="Proteomes" id="UP001147782"/>
    </source>
</evidence>
<evidence type="ECO:0000256" key="1">
    <source>
        <dbReference type="SAM" id="MobiDB-lite"/>
    </source>
</evidence>
<dbReference type="RefSeq" id="XP_056561617.1">
    <property type="nucleotide sequence ID" value="XM_056694888.1"/>
</dbReference>